<evidence type="ECO:0000313" key="2">
    <source>
        <dbReference type="EnsemblMetazoa" id="CLYHEMP016512.1"/>
    </source>
</evidence>
<dbReference type="Pfam" id="PF01541">
    <property type="entry name" value="GIY-YIG"/>
    <property type="match status" value="1"/>
</dbReference>
<protein>
    <recommendedName>
        <fullName evidence="1">GIY-YIG domain-containing protein</fullName>
    </recommendedName>
</protein>
<accession>A0A7M5X293</accession>
<dbReference type="Proteomes" id="UP000594262">
    <property type="component" value="Unplaced"/>
</dbReference>
<evidence type="ECO:0000313" key="3">
    <source>
        <dbReference type="Proteomes" id="UP000594262"/>
    </source>
</evidence>
<dbReference type="EnsemblMetazoa" id="CLYHEMT016512.1">
    <property type="protein sequence ID" value="CLYHEMP016512.1"/>
    <property type="gene ID" value="CLYHEMG016512"/>
</dbReference>
<proteinExistence type="predicted"/>
<organism evidence="2 3">
    <name type="scientific">Clytia hemisphaerica</name>
    <dbReference type="NCBI Taxonomy" id="252671"/>
    <lineage>
        <taxon>Eukaryota</taxon>
        <taxon>Metazoa</taxon>
        <taxon>Cnidaria</taxon>
        <taxon>Hydrozoa</taxon>
        <taxon>Hydroidolina</taxon>
        <taxon>Leptothecata</taxon>
        <taxon>Obeliida</taxon>
        <taxon>Clytiidae</taxon>
        <taxon>Clytia</taxon>
    </lineage>
</organism>
<dbReference type="OrthoDB" id="6119749at2759"/>
<reference evidence="2" key="1">
    <citation type="submission" date="2021-01" db="UniProtKB">
        <authorList>
            <consortium name="EnsemblMetazoa"/>
        </authorList>
    </citation>
    <scope>IDENTIFICATION</scope>
</reference>
<dbReference type="InterPro" id="IPR035901">
    <property type="entry name" value="GIY-YIG_endonuc_sf"/>
</dbReference>
<dbReference type="AlphaFoldDB" id="A0A7M5X293"/>
<keyword evidence="3" id="KW-1185">Reference proteome</keyword>
<evidence type="ECO:0000259" key="1">
    <source>
        <dbReference type="PROSITE" id="PS50164"/>
    </source>
</evidence>
<dbReference type="InterPro" id="IPR000305">
    <property type="entry name" value="GIY-YIG_endonuc"/>
</dbReference>
<name>A0A7M5X293_9CNID</name>
<feature type="domain" description="GIY-YIG" evidence="1">
    <location>
        <begin position="21"/>
        <end position="105"/>
    </location>
</feature>
<sequence>KLKMTKHVLPSLKAKVETELKSMVVYQIKCSRCESSYVGQTARYLITRIKEHRNVNTPVGSHFQNCNCEILMENVMILDRTIKSEQCLMSLEALWINKVKPKLNTKDEYKSRTLTIKI</sequence>
<dbReference type="SUPFAM" id="SSF82771">
    <property type="entry name" value="GIY-YIG endonuclease"/>
    <property type="match status" value="1"/>
</dbReference>
<dbReference type="Gene3D" id="3.40.1440.10">
    <property type="entry name" value="GIY-YIG endonuclease"/>
    <property type="match status" value="1"/>
</dbReference>
<dbReference type="PROSITE" id="PS50164">
    <property type="entry name" value="GIY_YIG"/>
    <property type="match status" value="1"/>
</dbReference>